<dbReference type="OrthoDB" id="8419440at2"/>
<dbReference type="RefSeq" id="WP_071833640.1">
    <property type="nucleotide sequence ID" value="NZ_LSRP01000091.1"/>
</dbReference>
<gene>
    <name evidence="2" type="ORF">AX760_18850</name>
</gene>
<keyword evidence="3" id="KW-1185">Reference proteome</keyword>
<accession>A0A657LSI1</accession>
<feature type="compositionally biased region" description="Low complexity" evidence="1">
    <location>
        <begin position="167"/>
        <end position="192"/>
    </location>
</feature>
<comment type="caution">
    <text evidence="2">The sequence shown here is derived from an EMBL/GenBank/DDBJ whole genome shotgun (WGS) entry which is preliminary data.</text>
</comment>
<sequence>MTLELDIDPALFGVWPKALVYDGLTPGGRNAELEAQAWAAVLDTKAEAASPLDDLQDMLNGMTKELRMQLQQFQVLREKAAERALVDDNEIDRKQTQADAKASIEAMSLIVRTLEKIDSLQRTIAHDRQMQAEVQIDEDDYEALRAQFEARIESRAQQISATRQREAAAAQEHGNAGAAAAGSGDATGPPPR</sequence>
<dbReference type="EMBL" id="LSRP01000091">
    <property type="protein sequence ID" value="OJF95889.1"/>
    <property type="molecule type" value="Genomic_DNA"/>
</dbReference>
<evidence type="ECO:0000313" key="3">
    <source>
        <dbReference type="Proteomes" id="UP000182661"/>
    </source>
</evidence>
<proteinExistence type="predicted"/>
<evidence type="ECO:0000313" key="2">
    <source>
        <dbReference type="EMBL" id="OJF95889.1"/>
    </source>
</evidence>
<protein>
    <submittedName>
        <fullName evidence="2">Uncharacterized protein</fullName>
    </submittedName>
</protein>
<feature type="region of interest" description="Disordered" evidence="1">
    <location>
        <begin position="157"/>
        <end position="192"/>
    </location>
</feature>
<dbReference type="Proteomes" id="UP000182661">
    <property type="component" value="Unassembled WGS sequence"/>
</dbReference>
<organism evidence="2 3">
    <name type="scientific">Pararhizobium antarcticum</name>
    <dbReference type="NCBI Taxonomy" id="1798805"/>
    <lineage>
        <taxon>Bacteria</taxon>
        <taxon>Pseudomonadati</taxon>
        <taxon>Pseudomonadota</taxon>
        <taxon>Alphaproteobacteria</taxon>
        <taxon>Hyphomicrobiales</taxon>
        <taxon>Rhizobiaceae</taxon>
        <taxon>Rhizobium/Agrobacterium group</taxon>
        <taxon>Pararhizobium</taxon>
    </lineage>
</organism>
<name>A0A657LSI1_9HYPH</name>
<evidence type="ECO:0000256" key="1">
    <source>
        <dbReference type="SAM" id="MobiDB-lite"/>
    </source>
</evidence>
<reference evidence="2 3" key="1">
    <citation type="submission" date="2016-02" db="EMBL/GenBank/DDBJ databases">
        <title>Genome sequencing of a beta-galactosidase producing bacteria Rhizobium sp. 59.</title>
        <authorList>
            <person name="Wang D."/>
            <person name="Kot W."/>
            <person name="Qin Y."/>
            <person name="Hansen L."/>
            <person name="Naqvi K."/>
            <person name="Rensing C."/>
        </authorList>
    </citation>
    <scope>NUCLEOTIDE SEQUENCE [LARGE SCALE GENOMIC DNA]</scope>
    <source>
        <strain evidence="2 3">59</strain>
    </source>
</reference>
<dbReference type="AlphaFoldDB" id="A0A657LSI1"/>